<dbReference type="OrthoDB" id="2690153at2759"/>
<dbReference type="Pfam" id="PF01494">
    <property type="entry name" value="FAD_binding_3"/>
    <property type="match status" value="1"/>
</dbReference>
<accession>A0A167RSJ2</accession>
<keyword evidence="1" id="KW-0285">Flavoprotein</keyword>
<keyword evidence="2" id="KW-0274">FAD</keyword>
<dbReference type="Proteomes" id="UP000076881">
    <property type="component" value="Unassembled WGS sequence"/>
</dbReference>
<dbReference type="Pfam" id="PF21274">
    <property type="entry name" value="Rng_hyd_C"/>
    <property type="match status" value="1"/>
</dbReference>
<keyword evidence="7" id="KW-1185">Reference proteome</keyword>
<organism evidence="6 7">
    <name type="scientific">Akanthomyces lecanii RCEF 1005</name>
    <dbReference type="NCBI Taxonomy" id="1081108"/>
    <lineage>
        <taxon>Eukaryota</taxon>
        <taxon>Fungi</taxon>
        <taxon>Dikarya</taxon>
        <taxon>Ascomycota</taxon>
        <taxon>Pezizomycotina</taxon>
        <taxon>Sordariomycetes</taxon>
        <taxon>Hypocreomycetidae</taxon>
        <taxon>Hypocreales</taxon>
        <taxon>Cordycipitaceae</taxon>
        <taxon>Akanthomyces</taxon>
        <taxon>Cordyceps confragosa</taxon>
    </lineage>
</organism>
<dbReference type="InterPro" id="IPR050641">
    <property type="entry name" value="RIFMO-like"/>
</dbReference>
<dbReference type="PANTHER" id="PTHR43004">
    <property type="entry name" value="TRK SYSTEM POTASSIUM UPTAKE PROTEIN"/>
    <property type="match status" value="1"/>
</dbReference>
<dbReference type="Gene3D" id="3.40.30.120">
    <property type="match status" value="1"/>
</dbReference>
<dbReference type="AlphaFoldDB" id="A0A167RSJ2"/>
<dbReference type="SUPFAM" id="SSF51905">
    <property type="entry name" value="FAD/NAD(P)-binding domain"/>
    <property type="match status" value="1"/>
</dbReference>
<dbReference type="PRINTS" id="PR00420">
    <property type="entry name" value="RNGMNOXGNASE"/>
</dbReference>
<evidence type="ECO:0000313" key="7">
    <source>
        <dbReference type="Proteomes" id="UP000076881"/>
    </source>
</evidence>
<gene>
    <name evidence="6" type="ORF">LEL_10865</name>
</gene>
<keyword evidence="6" id="KW-0503">Monooxygenase</keyword>
<feature type="coiled-coil region" evidence="4">
    <location>
        <begin position="399"/>
        <end position="426"/>
    </location>
</feature>
<evidence type="ECO:0000256" key="3">
    <source>
        <dbReference type="ARBA" id="ARBA00023002"/>
    </source>
</evidence>
<feature type="domain" description="FAD-binding" evidence="5">
    <location>
        <begin position="14"/>
        <end position="372"/>
    </location>
</feature>
<keyword evidence="4" id="KW-0175">Coiled coil</keyword>
<name>A0A167RSJ2_CORDF</name>
<evidence type="ECO:0000256" key="1">
    <source>
        <dbReference type="ARBA" id="ARBA00022630"/>
    </source>
</evidence>
<dbReference type="GO" id="GO:0016709">
    <property type="term" value="F:oxidoreductase activity, acting on paired donors, with incorporation or reduction of molecular oxygen, NAD(P)H as one donor, and incorporation of one atom of oxygen"/>
    <property type="evidence" value="ECO:0007669"/>
    <property type="project" value="UniProtKB-ARBA"/>
</dbReference>
<dbReference type="InterPro" id="IPR002938">
    <property type="entry name" value="FAD-bd"/>
</dbReference>
<dbReference type="PANTHER" id="PTHR43004:SF21">
    <property type="entry name" value="FAD-BINDING DOMAIN-CONTAINING PROTEIN-RELATED"/>
    <property type="match status" value="1"/>
</dbReference>
<proteinExistence type="predicted"/>
<dbReference type="InterPro" id="IPR036188">
    <property type="entry name" value="FAD/NAD-bd_sf"/>
</dbReference>
<protein>
    <submittedName>
        <fullName evidence="6">Monooxygenase, FAD-binding protein</fullName>
    </submittedName>
</protein>
<keyword evidence="3" id="KW-0560">Oxidoreductase</keyword>
<reference evidence="6 7" key="1">
    <citation type="journal article" date="2016" name="Genome Biol. Evol.">
        <title>Divergent and convergent evolution of fungal pathogenicity.</title>
        <authorList>
            <person name="Shang Y."/>
            <person name="Xiao G."/>
            <person name="Zheng P."/>
            <person name="Cen K."/>
            <person name="Zhan S."/>
            <person name="Wang C."/>
        </authorList>
    </citation>
    <scope>NUCLEOTIDE SEQUENCE [LARGE SCALE GENOMIC DNA]</scope>
    <source>
        <strain evidence="6 7">RCEF 1005</strain>
    </source>
</reference>
<evidence type="ECO:0000313" key="6">
    <source>
        <dbReference type="EMBL" id="OAA58898.1"/>
    </source>
</evidence>
<evidence type="ECO:0000256" key="4">
    <source>
        <dbReference type="SAM" id="Coils"/>
    </source>
</evidence>
<evidence type="ECO:0000256" key="2">
    <source>
        <dbReference type="ARBA" id="ARBA00022827"/>
    </source>
</evidence>
<evidence type="ECO:0000259" key="5">
    <source>
        <dbReference type="Pfam" id="PF01494"/>
    </source>
</evidence>
<dbReference type="Gene3D" id="3.30.9.10">
    <property type="entry name" value="D-Amino Acid Oxidase, subunit A, domain 2"/>
    <property type="match status" value="1"/>
</dbReference>
<dbReference type="GO" id="GO:0071949">
    <property type="term" value="F:FAD binding"/>
    <property type="evidence" value="ECO:0007669"/>
    <property type="project" value="InterPro"/>
</dbReference>
<comment type="caution">
    <text evidence="6">The sequence shown here is derived from an EMBL/GenBank/DDBJ whole genome shotgun (WGS) entry which is preliminary data.</text>
</comment>
<dbReference type="EMBL" id="AZHF01000025">
    <property type="protein sequence ID" value="OAA58898.1"/>
    <property type="molecule type" value="Genomic_DNA"/>
</dbReference>
<sequence length="566" mass="62135">MSIDDIPLEQLSESHVLILGAGPVGLVLALVLARHGIPSVLLEKNTSITRFPKMDLTLARSMEIFRQLGVPSDEPFNVRFSSGLGSNTPPLSTWSLPSVDEYRKTISAKDDGSMPREPWQRITGDALERLFRAECEASPLVDARYSWLVTDALEDQTGVEVTAQEPNGKPAKIRAGYTVGCEGANSVLRNKLGIILDGGALTHAAHLIHFKSRDLIKLHAQGNFWHTFFPSNPEKHQGSLGGAIIAQDAKEVWTIHDYLTPGADLSEENAQETIMRVLGGMGEAYSIQVDEILAQSTFKPTVALAQTWVGKHQRAILAGDSAHQTVPSGGYGMNMGFIDAWALGWRLAGRIQGWGGPQLLSTYEAERRSVAELKQHWGKTHGMRLMGLSRVVTLDPNVINASTDEARDLRARIDEYIQKNDDHNQSLGVEMGYRYESSLCVDNPLNKQLPPPEFDHRHYIPTTHPGYRAPHVFLKDGSSIFDSYGVGYTLVAFKDSEGMHVFQAVAKESSLPLKVLLLFDESHAAAVWAADLVLVRPDGHVAWRGNGSVSQLDASMVLHQATGYVV</sequence>
<dbReference type="Gene3D" id="3.50.50.60">
    <property type="entry name" value="FAD/NAD(P)-binding domain"/>
    <property type="match status" value="1"/>
</dbReference>
<dbReference type="STRING" id="1081108.A0A167RSJ2"/>